<evidence type="ECO:0008006" key="3">
    <source>
        <dbReference type="Google" id="ProtNLM"/>
    </source>
</evidence>
<accession>A0A4R5C170</accession>
<dbReference type="CDD" id="cd02440">
    <property type="entry name" value="AdoMet_MTases"/>
    <property type="match status" value="1"/>
</dbReference>
<reference evidence="1 2" key="1">
    <citation type="submission" date="2019-03" db="EMBL/GenBank/DDBJ databases">
        <title>Draft genome sequences of novel Actinobacteria.</title>
        <authorList>
            <person name="Sahin N."/>
            <person name="Ay H."/>
            <person name="Saygin H."/>
        </authorList>
    </citation>
    <scope>NUCLEOTIDE SEQUENCE [LARGE SCALE GENOMIC DNA]</scope>
    <source>
        <strain evidence="1 2">H3C3</strain>
    </source>
</reference>
<dbReference type="RefSeq" id="WP_131891540.1">
    <property type="nucleotide sequence ID" value="NZ_SMKU01000034.1"/>
</dbReference>
<dbReference type="OrthoDB" id="3216820at2"/>
<name>A0A4R5C170_9ACTN</name>
<dbReference type="EMBL" id="SMKU01000034">
    <property type="protein sequence ID" value="TDD93311.1"/>
    <property type="molecule type" value="Genomic_DNA"/>
</dbReference>
<dbReference type="PIRSF" id="PIRSF017393">
    <property type="entry name" value="MTase_SAV2177"/>
    <property type="match status" value="1"/>
</dbReference>
<proteinExistence type="predicted"/>
<comment type="caution">
    <text evidence="1">The sequence shown here is derived from an EMBL/GenBank/DDBJ whole genome shotgun (WGS) entry which is preliminary data.</text>
</comment>
<dbReference type="InterPro" id="IPR006764">
    <property type="entry name" value="SAM_dep_MeTrfase_SAV2177_type"/>
</dbReference>
<gene>
    <name evidence="1" type="ORF">E1298_10005</name>
</gene>
<dbReference type="Gene3D" id="3.40.50.150">
    <property type="entry name" value="Vaccinia Virus protein VP39"/>
    <property type="match status" value="1"/>
</dbReference>
<keyword evidence="2" id="KW-1185">Reference proteome</keyword>
<dbReference type="AlphaFoldDB" id="A0A4R5C170"/>
<dbReference type="Proteomes" id="UP000294513">
    <property type="component" value="Unassembled WGS sequence"/>
</dbReference>
<evidence type="ECO:0000313" key="1">
    <source>
        <dbReference type="EMBL" id="TDD93311.1"/>
    </source>
</evidence>
<dbReference type="SUPFAM" id="SSF53335">
    <property type="entry name" value="S-adenosyl-L-methionine-dependent methyltransferases"/>
    <property type="match status" value="1"/>
</dbReference>
<evidence type="ECO:0000313" key="2">
    <source>
        <dbReference type="Proteomes" id="UP000294513"/>
    </source>
</evidence>
<sequence length="269" mass="28940">MVNTDWTSGIDPSQASVARVYDYLLGGAHNFSADRDVARTVEAIEPQARVLAAANRAFLARATRYLAAEAGVRQFLDIGSGIPTQGNVHEIVQGVDPRARVVYVDHDPVAVAHSGAILAGNANAGVVQADLTDPAAILDHPVTREMIDFKEPVGLLLVAVLHFVPDTLDPGAILAALTERLRPGSHLVISHGTHRTQTAEAVAKVYHRAVSQGAQATLRGEEEIMRFFTGFEVVEPGLVRGPLWRPDSPDDVPEDPSRFWFLAGVGRKP</sequence>
<dbReference type="Pfam" id="PF04672">
    <property type="entry name" value="Methyltransf_19"/>
    <property type="match status" value="1"/>
</dbReference>
<dbReference type="InterPro" id="IPR029063">
    <property type="entry name" value="SAM-dependent_MTases_sf"/>
</dbReference>
<organism evidence="1 2">
    <name type="scientific">Actinomadura rubrisoli</name>
    <dbReference type="NCBI Taxonomy" id="2530368"/>
    <lineage>
        <taxon>Bacteria</taxon>
        <taxon>Bacillati</taxon>
        <taxon>Actinomycetota</taxon>
        <taxon>Actinomycetes</taxon>
        <taxon>Streptosporangiales</taxon>
        <taxon>Thermomonosporaceae</taxon>
        <taxon>Actinomadura</taxon>
    </lineage>
</organism>
<protein>
    <recommendedName>
        <fullName evidence="3">SAM-dependent methyltransferase</fullName>
    </recommendedName>
</protein>